<dbReference type="EMBL" id="VDDB01000010">
    <property type="protein sequence ID" value="TNB95845.1"/>
    <property type="molecule type" value="Genomic_DNA"/>
</dbReference>
<proteinExistence type="predicted"/>
<evidence type="ECO:0000256" key="1">
    <source>
        <dbReference type="SAM" id="MobiDB-lite"/>
    </source>
</evidence>
<organism evidence="3 4">
    <name type="scientific">Pseudomonas jessenii</name>
    <dbReference type="NCBI Taxonomy" id="77298"/>
    <lineage>
        <taxon>Bacteria</taxon>
        <taxon>Pseudomonadati</taxon>
        <taxon>Pseudomonadota</taxon>
        <taxon>Gammaproteobacteria</taxon>
        <taxon>Pseudomonadales</taxon>
        <taxon>Pseudomonadaceae</taxon>
        <taxon>Pseudomonas</taxon>
    </lineage>
</organism>
<feature type="region of interest" description="Disordered" evidence="1">
    <location>
        <begin position="1"/>
        <end position="39"/>
    </location>
</feature>
<keyword evidence="4" id="KW-1185">Reference proteome</keyword>
<dbReference type="RefSeq" id="WP_139054570.1">
    <property type="nucleotide sequence ID" value="NZ_VDDB01000010.1"/>
</dbReference>
<dbReference type="Proteomes" id="UP000306272">
    <property type="component" value="Unassembled WGS sequence"/>
</dbReference>
<reference evidence="3" key="1">
    <citation type="submission" date="2019-06" db="EMBL/GenBank/DDBJ databases">
        <title>Pseudomonas-derived Butenolides : (Bio)synthesis of Styrolides.</title>
        <authorList>
            <person name="Klapper M."/>
            <person name="Chowdhury S."/>
            <person name="Stallforth P."/>
        </authorList>
    </citation>
    <scope>NUCLEOTIDE SEQUENCE [LARGE SCALE GENOMIC DNA]</scope>
    <source>
        <strain evidence="3">EC-S101</strain>
    </source>
</reference>
<evidence type="ECO:0000259" key="2">
    <source>
        <dbReference type="Pfam" id="PF05357"/>
    </source>
</evidence>
<name>A0A5C4KZC4_PSEJE</name>
<sequence length="39" mass="4179">MLQRSPGPVPGFLFPNTTQAPCRSEPARDSGIPFNDYGG</sequence>
<dbReference type="AlphaFoldDB" id="A0A5C4KZC4"/>
<dbReference type="InterPro" id="IPR008021">
    <property type="entry name" value="Attachment_G3P_N"/>
</dbReference>
<evidence type="ECO:0000313" key="4">
    <source>
        <dbReference type="Proteomes" id="UP000306272"/>
    </source>
</evidence>
<protein>
    <recommendedName>
        <fullName evidence="2">Attachment protein G3P N-terminal domain-containing protein</fullName>
    </recommendedName>
</protein>
<comment type="caution">
    <text evidence="3">The sequence shown here is derived from an EMBL/GenBank/DDBJ whole genome shotgun (WGS) entry which is preliminary data.</text>
</comment>
<feature type="domain" description="Attachment protein G3P N-terminal" evidence="2">
    <location>
        <begin position="6"/>
        <end position="35"/>
    </location>
</feature>
<gene>
    <name evidence="3" type="ORF">FHG55_12875</name>
</gene>
<evidence type="ECO:0000313" key="3">
    <source>
        <dbReference type="EMBL" id="TNB95845.1"/>
    </source>
</evidence>
<dbReference type="Pfam" id="PF05357">
    <property type="entry name" value="Phage_Coat_A"/>
    <property type="match status" value="1"/>
</dbReference>
<accession>A0A5C4KZC4</accession>